<evidence type="ECO:0000313" key="6">
    <source>
        <dbReference type="Proteomes" id="UP000198878"/>
    </source>
</evidence>
<feature type="compositionally biased region" description="Pro residues" evidence="2">
    <location>
        <begin position="272"/>
        <end position="284"/>
    </location>
</feature>
<evidence type="ECO:0000313" key="5">
    <source>
        <dbReference type="EMBL" id="SEF34954.1"/>
    </source>
</evidence>
<evidence type="ECO:0000256" key="3">
    <source>
        <dbReference type="SAM" id="Phobius"/>
    </source>
</evidence>
<dbReference type="PANTHER" id="PTHR30487:SF0">
    <property type="entry name" value="PREPILIN LEADER PEPTIDASE_N-METHYLTRANSFERASE-RELATED"/>
    <property type="match status" value="1"/>
</dbReference>
<dbReference type="GO" id="GO:0006465">
    <property type="term" value="P:signal peptide processing"/>
    <property type="evidence" value="ECO:0007669"/>
    <property type="project" value="TreeGrafter"/>
</dbReference>
<comment type="similarity">
    <text evidence="1">Belongs to the peptidase A24 family.</text>
</comment>
<dbReference type="InterPro" id="IPR050882">
    <property type="entry name" value="Prepilin_peptidase/N-MTase"/>
</dbReference>
<name>A0A1H5RA51_9PSEU</name>
<dbReference type="Pfam" id="PF01478">
    <property type="entry name" value="Peptidase_A24"/>
    <property type="match status" value="1"/>
</dbReference>
<dbReference type="Proteomes" id="UP000198878">
    <property type="component" value="Unassembled WGS sequence"/>
</dbReference>
<evidence type="ECO:0000259" key="4">
    <source>
        <dbReference type="Pfam" id="PF01478"/>
    </source>
</evidence>
<reference evidence="6" key="1">
    <citation type="submission" date="2016-10" db="EMBL/GenBank/DDBJ databases">
        <authorList>
            <person name="Varghese N."/>
            <person name="Submissions S."/>
        </authorList>
    </citation>
    <scope>NUCLEOTIDE SEQUENCE [LARGE SCALE GENOMIC DNA]</scope>
    <source>
        <strain evidence="6">DSM 44654</strain>
    </source>
</reference>
<dbReference type="EMBL" id="FNUJ01000007">
    <property type="protein sequence ID" value="SEF34954.1"/>
    <property type="molecule type" value="Genomic_DNA"/>
</dbReference>
<dbReference type="AlphaFoldDB" id="A0A1H5RA51"/>
<feature type="region of interest" description="Disordered" evidence="2">
    <location>
        <begin position="186"/>
        <end position="295"/>
    </location>
</feature>
<evidence type="ECO:0000256" key="1">
    <source>
        <dbReference type="ARBA" id="ARBA00005801"/>
    </source>
</evidence>
<organism evidence="5 6">
    <name type="scientific">Amycolatopsis pretoriensis</name>
    <dbReference type="NCBI Taxonomy" id="218821"/>
    <lineage>
        <taxon>Bacteria</taxon>
        <taxon>Bacillati</taxon>
        <taxon>Actinomycetota</taxon>
        <taxon>Actinomycetes</taxon>
        <taxon>Pseudonocardiales</taxon>
        <taxon>Pseudonocardiaceae</taxon>
        <taxon>Amycolatopsis</taxon>
    </lineage>
</organism>
<feature type="domain" description="Prepilin type IV endopeptidase peptidase" evidence="4">
    <location>
        <begin position="64"/>
        <end position="169"/>
    </location>
</feature>
<accession>A0A1H5RA51</accession>
<dbReference type="GO" id="GO:0005886">
    <property type="term" value="C:plasma membrane"/>
    <property type="evidence" value="ECO:0007669"/>
    <property type="project" value="TreeGrafter"/>
</dbReference>
<feature type="transmembrane region" description="Helical" evidence="3">
    <location>
        <begin position="31"/>
        <end position="48"/>
    </location>
</feature>
<dbReference type="InterPro" id="IPR000045">
    <property type="entry name" value="Prepilin_IV_endopep_pep"/>
</dbReference>
<sequence length="312" mass="30533">MSPTILLPLAAAATAPFTARALDRARAPIPGKLAAILTALATAAVTAGRAAGATPVWWLPIPIALTVIAVPLALADLRHLRLPDILTLPAYPLIGAAIGAAAFGGGGPSPIARAAAGALLFGGAHALVARLAPGSLGAGDVKLSGSLGMVLGAAGWPHLALAAVLAALLSLAFAMVRTARTRAGARARRAAARRPAVPPAAGPRPAAAPGRAESEPAFDPDSARPVVGSGRPESARVPGPHLAGPAAGPRPAPLPGQAESASAADPRSAKPPGGPPPALPPRPTAPFSGPRVPHGPALLAATWLCALFPGAP</sequence>
<dbReference type="GO" id="GO:0004190">
    <property type="term" value="F:aspartic-type endopeptidase activity"/>
    <property type="evidence" value="ECO:0007669"/>
    <property type="project" value="InterPro"/>
</dbReference>
<keyword evidence="3" id="KW-1133">Transmembrane helix</keyword>
<keyword evidence="3" id="KW-0812">Transmembrane</keyword>
<feature type="transmembrane region" description="Helical" evidence="3">
    <location>
        <begin position="153"/>
        <end position="176"/>
    </location>
</feature>
<keyword evidence="3" id="KW-0472">Membrane</keyword>
<dbReference type="STRING" id="218821.SAMN05421837_107654"/>
<feature type="compositionally biased region" description="Low complexity" evidence="2">
    <location>
        <begin position="238"/>
        <end position="247"/>
    </location>
</feature>
<feature type="transmembrane region" description="Helical" evidence="3">
    <location>
        <begin position="111"/>
        <end position="133"/>
    </location>
</feature>
<keyword evidence="6" id="KW-1185">Reference proteome</keyword>
<proteinExistence type="inferred from homology"/>
<dbReference type="PANTHER" id="PTHR30487">
    <property type="entry name" value="TYPE 4 PREPILIN-LIKE PROTEINS LEADER PEPTIDE-PROCESSING ENZYME"/>
    <property type="match status" value="1"/>
</dbReference>
<feature type="transmembrane region" description="Helical" evidence="3">
    <location>
        <begin position="86"/>
        <end position="104"/>
    </location>
</feature>
<dbReference type="Gene3D" id="1.20.120.1220">
    <property type="match status" value="1"/>
</dbReference>
<gene>
    <name evidence="5" type="ORF">SAMN05421837_107654</name>
</gene>
<dbReference type="RefSeq" id="WP_091389833.1">
    <property type="nucleotide sequence ID" value="NZ_FNUJ01000007.1"/>
</dbReference>
<feature type="transmembrane region" description="Helical" evidence="3">
    <location>
        <begin position="55"/>
        <end position="74"/>
    </location>
</feature>
<evidence type="ECO:0000256" key="2">
    <source>
        <dbReference type="SAM" id="MobiDB-lite"/>
    </source>
</evidence>
<protein>
    <submittedName>
        <fullName evidence="5">Type IV leader peptidase family protein</fullName>
    </submittedName>
</protein>